<reference evidence="1 2" key="1">
    <citation type="journal article" date="2007" name="Science">
        <title>The Chlamydomonas genome reveals the evolution of key animal and plant functions.</title>
        <authorList>
            <person name="Merchant S.S."/>
            <person name="Prochnik S.E."/>
            <person name="Vallon O."/>
            <person name="Harris E.H."/>
            <person name="Karpowicz S.J."/>
            <person name="Witman G.B."/>
            <person name="Terry A."/>
            <person name="Salamov A."/>
            <person name="Fritz-Laylin L.K."/>
            <person name="Marechal-Drouard L."/>
            <person name="Marshall W.F."/>
            <person name="Qu L.H."/>
            <person name="Nelson D.R."/>
            <person name="Sanderfoot A.A."/>
            <person name="Spalding M.H."/>
            <person name="Kapitonov V.V."/>
            <person name="Ren Q."/>
            <person name="Ferris P."/>
            <person name="Lindquist E."/>
            <person name="Shapiro H."/>
            <person name="Lucas S.M."/>
            <person name="Grimwood J."/>
            <person name="Schmutz J."/>
            <person name="Cardol P."/>
            <person name="Cerutti H."/>
            <person name="Chanfreau G."/>
            <person name="Chen C.L."/>
            <person name="Cognat V."/>
            <person name="Croft M.T."/>
            <person name="Dent R."/>
            <person name="Dutcher S."/>
            <person name="Fernandez E."/>
            <person name="Fukuzawa H."/>
            <person name="Gonzalez-Ballester D."/>
            <person name="Gonzalez-Halphen D."/>
            <person name="Hallmann A."/>
            <person name="Hanikenne M."/>
            <person name="Hippler M."/>
            <person name="Inwood W."/>
            <person name="Jabbari K."/>
            <person name="Kalanon M."/>
            <person name="Kuras R."/>
            <person name="Lefebvre P.A."/>
            <person name="Lemaire S.D."/>
            <person name="Lobanov A.V."/>
            <person name="Lohr M."/>
            <person name="Manuell A."/>
            <person name="Meier I."/>
            <person name="Mets L."/>
            <person name="Mittag M."/>
            <person name="Mittelmeier T."/>
            <person name="Moroney J.V."/>
            <person name="Moseley J."/>
            <person name="Napoli C."/>
            <person name="Nedelcu A.M."/>
            <person name="Niyogi K."/>
            <person name="Novoselov S.V."/>
            <person name="Paulsen I.T."/>
            <person name="Pazour G."/>
            <person name="Purton S."/>
            <person name="Ral J.P."/>
            <person name="Riano-Pachon D.M."/>
            <person name="Riekhof W."/>
            <person name="Rymarquis L."/>
            <person name="Schroda M."/>
            <person name="Stern D."/>
            <person name="Umen J."/>
            <person name="Willows R."/>
            <person name="Wilson N."/>
            <person name="Zimmer S.L."/>
            <person name="Allmer J."/>
            <person name="Balk J."/>
            <person name="Bisova K."/>
            <person name="Chen C.J."/>
            <person name="Elias M."/>
            <person name="Gendler K."/>
            <person name="Hauser C."/>
            <person name="Lamb M.R."/>
            <person name="Ledford H."/>
            <person name="Long J.C."/>
            <person name="Minagawa J."/>
            <person name="Page M.D."/>
            <person name="Pan J."/>
            <person name="Pootakham W."/>
            <person name="Roje S."/>
            <person name="Rose A."/>
            <person name="Stahlberg E."/>
            <person name="Terauchi A.M."/>
            <person name="Yang P."/>
            <person name="Ball S."/>
            <person name="Bowler C."/>
            <person name="Dieckmann C.L."/>
            <person name="Gladyshev V.N."/>
            <person name="Green P."/>
            <person name="Jorgensen R."/>
            <person name="Mayfield S."/>
            <person name="Mueller-Roeber B."/>
            <person name="Rajamani S."/>
            <person name="Sayre R.T."/>
            <person name="Brokstein P."/>
            <person name="Dubchak I."/>
            <person name="Goodstein D."/>
            <person name="Hornick L."/>
            <person name="Huang Y.W."/>
            <person name="Jhaveri J."/>
            <person name="Luo Y."/>
            <person name="Martinez D."/>
            <person name="Ngau W.C."/>
            <person name="Otillar B."/>
            <person name="Poliakov A."/>
            <person name="Porter A."/>
            <person name="Szajkowski L."/>
            <person name="Werner G."/>
            <person name="Zhou K."/>
            <person name="Grigoriev I.V."/>
            <person name="Rokhsar D.S."/>
            <person name="Grossman A.R."/>
        </authorList>
    </citation>
    <scope>NUCLEOTIDE SEQUENCE [LARGE SCALE GENOMIC DNA]</scope>
    <source>
        <strain evidence="2">CC-503</strain>
    </source>
</reference>
<sequence length="74" mass="8282">MSLSTLAADEVAKQVVKLLAACEDAFDEEWEKVWDYLGSDYRCVGEGYEEVKTLLNDEHKALLDKVQETGQAEG</sequence>
<proteinExistence type="predicted"/>
<dbReference type="AlphaFoldDB" id="A0A2K3DBV9"/>
<gene>
    <name evidence="1" type="ORF">CHLRE_10g460950v5</name>
</gene>
<evidence type="ECO:0000313" key="1">
    <source>
        <dbReference type="EMBL" id="PNW78014.1"/>
    </source>
</evidence>
<dbReference type="Proteomes" id="UP000006906">
    <property type="component" value="Chromosome 10"/>
</dbReference>
<dbReference type="KEGG" id="cre:CHLRE_10g460950v5"/>
<dbReference type="EMBL" id="CM008971">
    <property type="protein sequence ID" value="PNW78014.1"/>
    <property type="molecule type" value="Genomic_DNA"/>
</dbReference>
<name>A0A2K3DBV9_CHLRE</name>
<accession>A0A2K3DBV9</accession>
<keyword evidence="2" id="KW-1185">Reference proteome</keyword>
<dbReference type="InParanoid" id="A0A2K3DBV9"/>
<dbReference type="GeneID" id="66055148"/>
<evidence type="ECO:0000313" key="2">
    <source>
        <dbReference type="Proteomes" id="UP000006906"/>
    </source>
</evidence>
<protein>
    <submittedName>
        <fullName evidence="1">Uncharacterized protein</fullName>
    </submittedName>
</protein>
<dbReference type="RefSeq" id="XP_042920548.1">
    <property type="nucleotide sequence ID" value="XM_043067151.1"/>
</dbReference>
<dbReference type="Gramene" id="PNW78014">
    <property type="protein sequence ID" value="PNW78014"/>
    <property type="gene ID" value="CHLRE_10g460950v5"/>
</dbReference>
<organism evidence="1 2">
    <name type="scientific">Chlamydomonas reinhardtii</name>
    <name type="common">Chlamydomonas smithii</name>
    <dbReference type="NCBI Taxonomy" id="3055"/>
    <lineage>
        <taxon>Eukaryota</taxon>
        <taxon>Viridiplantae</taxon>
        <taxon>Chlorophyta</taxon>
        <taxon>core chlorophytes</taxon>
        <taxon>Chlorophyceae</taxon>
        <taxon>CS clade</taxon>
        <taxon>Chlamydomonadales</taxon>
        <taxon>Chlamydomonadaceae</taxon>
        <taxon>Chlamydomonas</taxon>
    </lineage>
</organism>